<reference evidence="6" key="1">
    <citation type="submission" date="2023-06" db="EMBL/GenBank/DDBJ databases">
        <title>Identification and characterization of horizontal gene transfer across gut microbiota members of farm animals based on homology search.</title>
        <authorList>
            <person name="Zeman M."/>
            <person name="Kubasova T."/>
            <person name="Jahodarova E."/>
            <person name="Nykrynova M."/>
            <person name="Rychlik I."/>
        </authorList>
    </citation>
    <scope>NUCLEOTIDE SEQUENCE [LARGE SCALE GENOMIC DNA]</scope>
    <source>
        <strain evidence="6">ET340</strain>
    </source>
</reference>
<dbReference type="Gene3D" id="3.40.390.80">
    <property type="entry name" value="Peptidase M60, enhancin-like domain 2"/>
    <property type="match status" value="1"/>
</dbReference>
<keyword evidence="6" id="KW-1185">Reference proteome</keyword>
<keyword evidence="2" id="KW-0732">Signal</keyword>
<dbReference type="PROSITE" id="PS51723">
    <property type="entry name" value="PEPTIDASE_M60"/>
    <property type="match status" value="1"/>
</dbReference>
<feature type="domain" description="Fibronectin type-III" evidence="3">
    <location>
        <begin position="619"/>
        <end position="711"/>
    </location>
</feature>
<feature type="compositionally biased region" description="Acidic residues" evidence="1">
    <location>
        <begin position="150"/>
        <end position="164"/>
    </location>
</feature>
<feature type="region of interest" description="Disordered" evidence="1">
    <location>
        <begin position="38"/>
        <end position="142"/>
    </location>
</feature>
<evidence type="ECO:0000313" key="5">
    <source>
        <dbReference type="EMBL" id="MDM8200193.1"/>
    </source>
</evidence>
<accession>A0ABT7UMR9</accession>
<feature type="domain" description="Peptidase M60" evidence="4">
    <location>
        <begin position="979"/>
        <end position="1333"/>
    </location>
</feature>
<dbReference type="RefSeq" id="WP_289599063.1">
    <property type="nucleotide sequence ID" value="NZ_JAUDCL010000003.1"/>
</dbReference>
<dbReference type="Gene3D" id="2.60.120.1250">
    <property type="entry name" value="Peptidase M60, enhancin-like domain 1"/>
    <property type="match status" value="1"/>
</dbReference>
<feature type="region of interest" description="Disordered" evidence="1">
    <location>
        <begin position="1572"/>
        <end position="1595"/>
    </location>
</feature>
<name>A0ABT7UMR9_9FIRM</name>
<organism evidence="5 6">
    <name type="scientific">Allofournierella massiliensis</name>
    <dbReference type="NCBI Taxonomy" id="1650663"/>
    <lineage>
        <taxon>Bacteria</taxon>
        <taxon>Bacillati</taxon>
        <taxon>Bacillota</taxon>
        <taxon>Clostridia</taxon>
        <taxon>Eubacteriales</taxon>
        <taxon>Oscillospiraceae</taxon>
        <taxon>Allofournierella</taxon>
    </lineage>
</organism>
<dbReference type="EMBL" id="JAUDCL010000003">
    <property type="protein sequence ID" value="MDM8200193.1"/>
    <property type="molecule type" value="Genomic_DNA"/>
</dbReference>
<dbReference type="PROSITE" id="PS50853">
    <property type="entry name" value="FN3"/>
    <property type="match status" value="1"/>
</dbReference>
<dbReference type="SMART" id="SM01276">
    <property type="entry name" value="M60-like"/>
    <property type="match status" value="1"/>
</dbReference>
<dbReference type="SMART" id="SM00060">
    <property type="entry name" value="FN3"/>
    <property type="match status" value="2"/>
</dbReference>
<evidence type="ECO:0000313" key="6">
    <source>
        <dbReference type="Proteomes" id="UP001529380"/>
    </source>
</evidence>
<dbReference type="InterPro" id="IPR042279">
    <property type="entry name" value="Pep_M60_3"/>
</dbReference>
<dbReference type="Pfam" id="PF00041">
    <property type="entry name" value="fn3"/>
    <property type="match status" value="1"/>
</dbReference>
<dbReference type="InterPro" id="IPR036439">
    <property type="entry name" value="Dockerin_dom_sf"/>
</dbReference>
<feature type="signal peptide" evidence="2">
    <location>
        <begin position="1"/>
        <end position="21"/>
    </location>
</feature>
<dbReference type="InterPro" id="IPR003961">
    <property type="entry name" value="FN3_dom"/>
</dbReference>
<feature type="compositionally biased region" description="Low complexity" evidence="1">
    <location>
        <begin position="112"/>
        <end position="135"/>
    </location>
</feature>
<dbReference type="PROSITE" id="PS00018">
    <property type="entry name" value="EF_HAND_1"/>
    <property type="match status" value="1"/>
</dbReference>
<feature type="compositionally biased region" description="Low complexity" evidence="1">
    <location>
        <begin position="62"/>
        <end position="74"/>
    </location>
</feature>
<feature type="compositionally biased region" description="Acidic residues" evidence="1">
    <location>
        <begin position="75"/>
        <end position="86"/>
    </location>
</feature>
<feature type="chain" id="PRO_5046981381" evidence="2">
    <location>
        <begin position="22"/>
        <end position="1873"/>
    </location>
</feature>
<dbReference type="Gene3D" id="2.60.40.10">
    <property type="entry name" value="Immunoglobulins"/>
    <property type="match status" value="2"/>
</dbReference>
<proteinExistence type="predicted"/>
<reference evidence="5 6" key="3">
    <citation type="submission" date="2023-06" db="EMBL/GenBank/DDBJ databases">
        <authorList>
            <person name="Zeman M."/>
            <person name="Kubasova T."/>
            <person name="Jahodarova E."/>
            <person name="Nykrynova M."/>
            <person name="Rychlik I."/>
        </authorList>
    </citation>
    <scope>NUCLEOTIDE SEQUENCE [LARGE SCALE GENOMIC DNA]</scope>
    <source>
        <strain evidence="5 6">ET340</strain>
    </source>
</reference>
<dbReference type="InterPro" id="IPR013783">
    <property type="entry name" value="Ig-like_fold"/>
</dbReference>
<feature type="region of interest" description="Disordered" evidence="1">
    <location>
        <begin position="150"/>
        <end position="169"/>
    </location>
</feature>
<reference evidence="5 6" key="2">
    <citation type="submission" date="2023-06" db="EMBL/GenBank/DDBJ databases">
        <title>Identification and characterization of horizontal gene transfer across gut microbiota members of farm animals based on homology search.</title>
        <authorList>
            <person name="Schwarzerova J."/>
            <person name="Nykrynova M."/>
            <person name="Jureckova K."/>
            <person name="Cejkova D."/>
            <person name="Rychlik I."/>
        </authorList>
    </citation>
    <scope>NUCLEOTIDE SEQUENCE [LARGE SCALE GENOMIC DNA]</scope>
    <source>
        <strain evidence="5 6">ET340</strain>
    </source>
</reference>
<evidence type="ECO:0000259" key="3">
    <source>
        <dbReference type="PROSITE" id="PS50853"/>
    </source>
</evidence>
<dbReference type="InterPro" id="IPR036116">
    <property type="entry name" value="FN3_sf"/>
</dbReference>
<gene>
    <name evidence="5" type="ORF">QUW08_02620</name>
</gene>
<feature type="compositionally biased region" description="Low complexity" evidence="1">
    <location>
        <begin position="87"/>
        <end position="103"/>
    </location>
</feature>
<dbReference type="Pfam" id="PF13402">
    <property type="entry name" value="Peptidase_M60"/>
    <property type="match status" value="1"/>
</dbReference>
<dbReference type="InterPro" id="IPR018247">
    <property type="entry name" value="EF_Hand_1_Ca_BS"/>
</dbReference>
<evidence type="ECO:0000256" key="1">
    <source>
        <dbReference type="SAM" id="MobiDB-lite"/>
    </source>
</evidence>
<sequence>MKSIIAYLLAFTMMATIATQAFLPAVAAADAQNSVSVVQVETGSEEETGEPASQQPDETDPETVVTEEATSQESTSEEAAPEEVVTEESTSGEVSSEVSTSEEASSEELVSDENASSEAASSEAASEEASSSEAASQEEAELLDEELLAEEEEQETLDEVEEPTEVVPNGGVNAVISAAMALNRDVSFTMTLYRNGENVAQTSGTLKQNGEGGASQVKLSGTGLEAGSYEVVISAPGFASYSQSLEVSQNMYSELTLYTGELSGYGSAAHPGVLRVGDADGDGVLSETDADTIVNAIQHGVQGGLADLDGSGEVDLADLQLLAANLTEDQTQVGDVYSTVQTRVADNLAKPQVSDTVTVTSGSLEDLVNDNGGVKLETTGEISEQNPIAVDFNFAGDDETVTADQLPKMDGMTIQAPAESEGAVTAGTVDVTYVDENGEEQTMKVQIEEQKARGISLFSLFTTSATATRKADGTLEINFGKQVAVKKITLTITATQSNNLAEISKVEFLNGMENRIPEPELDIPTGLSGTGSDKAFLLTWKPAVNVTAYEVKITGPVKGSSGNVTATIRTTSNQLLVDSLNGSKLVNGKDYTVQVQSLNGEWSSGYCEPITVKPVVEKMPAAPDNLEATGGYRSISLHWKDMDDTDSYTVLYRKKSDADAEYTVAAKNIAANSYKIDNLEENAEYEVTVYGTNELGDGPNAIPALAKTLSLQPAWMPSYKLINTSNGAGQLTAHIQSVTTMRGANMMVNSPLDAAGSNSGLGVVDGDQSSYYYVGDWDDGVSYGNTSNRGLRVTFDGSYEFGAMALAEPENGAINSIRVWYRDQETGSLKEITGLRTNARTDENGRRHIYIDFGTKITTDQIQICTNTGWIRAMKIGELRFYGYDSIYEDIMALYADDYHTTLREDVDQSVIDALYTRLNTPDAASNELHPNYTQLKRELDTAADLLANSSLRPVQHVKAMGANVSGYADNSLGFTGLNPWQPLGVTAAAGEEITIYVGNPDLQTGTNTDLYLVATQYNAESGNFMKQIGRLKVGENTFTIPAIVSKDFERGGSLYVYYAASNKTSKYGVRVAGGTTIPMLDLYGIEDEAQRLALTEAYVEELEAYVAGLEELHEQEHAGSSNANVNYEYNEEECILGATELMGDHMLFSLSAQQVLAGLGSGTTAEKAQRLNDSMLAMDQTMELFYQHKGLTENAAEAINRVPSQHLNIRYMRMFAGAFMYAAGNHIGIGWGSVPGVVQGKTLQADENGAYLSGDLFGWGIGHEIGHDINQFSYAIAEVTNNYFAQLATYGTSGVRFGYSAVYDKVTSGTIGRASDVFLQLAMYWQLRLAYDNYYPYKTFDTEQEGFNNLFFARVDTYSRTPSKAPAPNGVTPKLDGGSEQNIIRLASAAAQKDLSEFFLRWGLVANDETTQYVSQFEPETRAIYYVNDSAQSYRIQNPDGQSLKDQSVISAANVTLTQGNGANGLAQNQVSLTINPENASASLLGYEINRISISGGKESNETVGFVLADENGAASFTDTVTTINNRAFTYQIVPVDQYLDYAQAVSLEAIKISHDGSQDKSAWTVTTNMTSEQDTEVDHDEQDPDAGFDPGAHDHATVKSAIGLAFDDSLSTTYTGTAEGSDSMIEVEFGKELDVTGFKFTLMSGAGEIPAGTLALQLEENGQWVDVPVSVESLQTTGSTTVYAVNDEGWIRTSGATALRLIFQGAQTVSITELDVLVPTGDNVEMLQDGIGILAEDYIYDQGLYEKSEHTDGFIPAGSVIFVGEYKGNPAYNAVIVYDQDGKIVGYGDNGEGSAEQIILAPVPDKGDLGNTSDGRWVYWISPDAVLPEKVRVELYRVDDALTNQGQRLVSDSLWVQVPESLPSITISGDK</sequence>
<evidence type="ECO:0000259" key="4">
    <source>
        <dbReference type="PROSITE" id="PS51723"/>
    </source>
</evidence>
<dbReference type="Proteomes" id="UP001529380">
    <property type="component" value="Unassembled WGS sequence"/>
</dbReference>
<dbReference type="CDD" id="cd00063">
    <property type="entry name" value="FN3"/>
    <property type="match status" value="1"/>
</dbReference>
<dbReference type="SUPFAM" id="SSF49265">
    <property type="entry name" value="Fibronectin type III"/>
    <property type="match status" value="1"/>
</dbReference>
<dbReference type="Gene3D" id="1.10.390.30">
    <property type="entry name" value="Peptidase M60, enhancin-like domain 3"/>
    <property type="match status" value="1"/>
</dbReference>
<comment type="caution">
    <text evidence="5">The sequence shown here is derived from an EMBL/GenBank/DDBJ whole genome shotgun (WGS) entry which is preliminary data.</text>
</comment>
<dbReference type="SUPFAM" id="SSF63446">
    <property type="entry name" value="Type I dockerin domain"/>
    <property type="match status" value="1"/>
</dbReference>
<dbReference type="InterPro" id="IPR031161">
    <property type="entry name" value="Peptidase_M60_dom"/>
</dbReference>
<evidence type="ECO:0000256" key="2">
    <source>
        <dbReference type="SAM" id="SignalP"/>
    </source>
</evidence>
<feature type="compositionally biased region" description="Acidic residues" evidence="1">
    <location>
        <begin position="1575"/>
        <end position="1588"/>
    </location>
</feature>
<protein>
    <submittedName>
        <fullName evidence="5">Fibronectin type III domain-containing protein</fullName>
    </submittedName>
</protein>